<organism evidence="2 3">
    <name type="scientific">Agrocybe pediades</name>
    <dbReference type="NCBI Taxonomy" id="84607"/>
    <lineage>
        <taxon>Eukaryota</taxon>
        <taxon>Fungi</taxon>
        <taxon>Dikarya</taxon>
        <taxon>Basidiomycota</taxon>
        <taxon>Agaricomycotina</taxon>
        <taxon>Agaricomycetes</taxon>
        <taxon>Agaricomycetidae</taxon>
        <taxon>Agaricales</taxon>
        <taxon>Agaricineae</taxon>
        <taxon>Strophariaceae</taxon>
        <taxon>Agrocybe</taxon>
    </lineage>
</organism>
<dbReference type="EMBL" id="JAACJL010000044">
    <property type="protein sequence ID" value="KAF4615165.1"/>
    <property type="molecule type" value="Genomic_DNA"/>
</dbReference>
<proteinExistence type="predicted"/>
<evidence type="ECO:0000313" key="3">
    <source>
        <dbReference type="Proteomes" id="UP000521872"/>
    </source>
</evidence>
<feature type="region of interest" description="Disordered" evidence="1">
    <location>
        <begin position="151"/>
        <end position="172"/>
    </location>
</feature>
<evidence type="ECO:0000256" key="1">
    <source>
        <dbReference type="SAM" id="MobiDB-lite"/>
    </source>
</evidence>
<feature type="region of interest" description="Disordered" evidence="1">
    <location>
        <begin position="99"/>
        <end position="120"/>
    </location>
</feature>
<comment type="caution">
    <text evidence="2">The sequence shown here is derived from an EMBL/GenBank/DDBJ whole genome shotgun (WGS) entry which is preliminary data.</text>
</comment>
<protein>
    <submittedName>
        <fullName evidence="2">Uncharacterized protein</fullName>
    </submittedName>
</protein>
<evidence type="ECO:0000313" key="2">
    <source>
        <dbReference type="EMBL" id="KAF4615165.1"/>
    </source>
</evidence>
<name>A0A8H4VP29_9AGAR</name>
<keyword evidence="3" id="KW-1185">Reference proteome</keyword>
<dbReference type="AlphaFoldDB" id="A0A8H4VP29"/>
<dbReference type="Proteomes" id="UP000521872">
    <property type="component" value="Unassembled WGS sequence"/>
</dbReference>
<gene>
    <name evidence="2" type="ORF">D9613_003175</name>
</gene>
<reference evidence="2 3" key="1">
    <citation type="submission" date="2019-12" db="EMBL/GenBank/DDBJ databases">
        <authorList>
            <person name="Floudas D."/>
            <person name="Bentzer J."/>
            <person name="Ahren D."/>
            <person name="Johansson T."/>
            <person name="Persson P."/>
            <person name="Tunlid A."/>
        </authorList>
    </citation>
    <scope>NUCLEOTIDE SEQUENCE [LARGE SCALE GENOMIC DNA]</scope>
    <source>
        <strain evidence="2 3">CBS 102.39</strain>
    </source>
</reference>
<sequence length="206" mass="23525">MSDDFYEDPSLFYQSEDDPYYQDPRSLAVLNNPGLQLTDSFLDNIDDFYYDGTEQTISSPSPSYSGKHAYNQLSTLHPNNGTEYTQLANIVHRNLDHMPPERSNRSGFGPTRFSGTLDSRAGHSDSYEGYRHILHEPSVIQTTIQPHHNAFQEQGVRQPETPKTRNSSGIRLRPVSDLPDIYRGMFKFGVFNAVQSTCFDDAYNEW</sequence>
<accession>A0A8H4VP29</accession>